<evidence type="ECO:0008006" key="3">
    <source>
        <dbReference type="Google" id="ProtNLM"/>
    </source>
</evidence>
<proteinExistence type="predicted"/>
<dbReference type="Proteomes" id="UP001156691">
    <property type="component" value="Unassembled WGS sequence"/>
</dbReference>
<dbReference type="RefSeq" id="WP_284339131.1">
    <property type="nucleotide sequence ID" value="NZ_BSNS01000005.1"/>
</dbReference>
<keyword evidence="2" id="KW-1185">Reference proteome</keyword>
<dbReference type="InterPro" id="IPR011944">
    <property type="entry name" value="Steroid_delta5-4_isomerase"/>
</dbReference>
<evidence type="ECO:0000313" key="1">
    <source>
        <dbReference type="EMBL" id="GLQ53684.1"/>
    </source>
</evidence>
<comment type="caution">
    <text evidence="1">The sequence shown here is derived from an EMBL/GenBank/DDBJ whole genome shotgun (WGS) entry which is preliminary data.</text>
</comment>
<protein>
    <recommendedName>
        <fullName evidence="3">SnoaL-like protein</fullName>
    </recommendedName>
</protein>
<sequence length="97" mass="10666">MTAEEDAIVAEIEAFSTAWNKADAKLAASFFAEEGVRVGAMGDRQQGRAEIEAAFDQLLHGPFAGAPSVRGMEAYGCWRPIWRYGRAAWKSARKTTR</sequence>
<accession>A0ABQ5W1K4</accession>
<evidence type="ECO:0000313" key="2">
    <source>
        <dbReference type="Proteomes" id="UP001156691"/>
    </source>
</evidence>
<dbReference type="NCBIfam" id="TIGR02246">
    <property type="entry name" value="SgcJ/EcaC family oxidoreductase"/>
    <property type="match status" value="1"/>
</dbReference>
<dbReference type="SUPFAM" id="SSF54427">
    <property type="entry name" value="NTF2-like"/>
    <property type="match status" value="1"/>
</dbReference>
<gene>
    <name evidence="1" type="ORF">GCM10010862_09430</name>
</gene>
<dbReference type="InterPro" id="IPR032710">
    <property type="entry name" value="NTF2-like_dom_sf"/>
</dbReference>
<dbReference type="EMBL" id="BSNS01000005">
    <property type="protein sequence ID" value="GLQ53684.1"/>
    <property type="molecule type" value="Genomic_DNA"/>
</dbReference>
<name>A0ABQ5W1K4_9HYPH</name>
<reference evidence="2" key="1">
    <citation type="journal article" date="2019" name="Int. J. Syst. Evol. Microbiol.">
        <title>The Global Catalogue of Microorganisms (GCM) 10K type strain sequencing project: providing services to taxonomists for standard genome sequencing and annotation.</title>
        <authorList>
            <consortium name="The Broad Institute Genomics Platform"/>
            <consortium name="The Broad Institute Genome Sequencing Center for Infectious Disease"/>
            <person name="Wu L."/>
            <person name="Ma J."/>
        </authorList>
    </citation>
    <scope>NUCLEOTIDE SEQUENCE [LARGE SCALE GENOMIC DNA]</scope>
    <source>
        <strain evidence="2">NBRC 112416</strain>
    </source>
</reference>
<dbReference type="Gene3D" id="3.10.450.50">
    <property type="match status" value="1"/>
</dbReference>
<organism evidence="1 2">
    <name type="scientific">Devosia nitrariae</name>
    <dbReference type="NCBI Taxonomy" id="2071872"/>
    <lineage>
        <taxon>Bacteria</taxon>
        <taxon>Pseudomonadati</taxon>
        <taxon>Pseudomonadota</taxon>
        <taxon>Alphaproteobacteria</taxon>
        <taxon>Hyphomicrobiales</taxon>
        <taxon>Devosiaceae</taxon>
        <taxon>Devosia</taxon>
    </lineage>
</organism>